<evidence type="ECO:0000256" key="11">
    <source>
        <dbReference type="ARBA" id="ARBA00023098"/>
    </source>
</evidence>
<accession>A0AA37SVF7</accession>
<dbReference type="AlphaFoldDB" id="A0AA37SVF7"/>
<keyword evidence="8 13" id="KW-0547">Nucleotide-binding</keyword>
<keyword evidence="11 13" id="KW-0443">Lipid metabolism</keyword>
<dbReference type="GO" id="GO:0005886">
    <property type="term" value="C:plasma membrane"/>
    <property type="evidence" value="ECO:0007669"/>
    <property type="project" value="TreeGrafter"/>
</dbReference>
<evidence type="ECO:0000313" key="16">
    <source>
        <dbReference type="Proteomes" id="UP001156601"/>
    </source>
</evidence>
<dbReference type="GO" id="GO:0009245">
    <property type="term" value="P:lipid A biosynthetic process"/>
    <property type="evidence" value="ECO:0007669"/>
    <property type="project" value="UniProtKB-UniRule"/>
</dbReference>
<dbReference type="GO" id="GO:0009029">
    <property type="term" value="F:lipid-A 4'-kinase activity"/>
    <property type="evidence" value="ECO:0007669"/>
    <property type="project" value="UniProtKB-UniRule"/>
</dbReference>
<reference evidence="15" key="2">
    <citation type="submission" date="2023-01" db="EMBL/GenBank/DDBJ databases">
        <title>Draft genome sequence of Agaribacter marinus strain NBRC 110023.</title>
        <authorList>
            <person name="Sun Q."/>
            <person name="Mori K."/>
        </authorList>
    </citation>
    <scope>NUCLEOTIDE SEQUENCE</scope>
    <source>
        <strain evidence="15">NBRC 110023</strain>
    </source>
</reference>
<dbReference type="NCBIfam" id="TIGR00682">
    <property type="entry name" value="lpxK"/>
    <property type="match status" value="1"/>
</dbReference>
<dbReference type="RefSeq" id="WP_284216758.1">
    <property type="nucleotide sequence ID" value="NZ_BSOT01000005.1"/>
</dbReference>
<evidence type="ECO:0000256" key="12">
    <source>
        <dbReference type="ARBA" id="ARBA00029757"/>
    </source>
</evidence>
<reference evidence="15" key="1">
    <citation type="journal article" date="2014" name="Int. J. Syst. Evol. Microbiol.">
        <title>Complete genome sequence of Corynebacterium casei LMG S-19264T (=DSM 44701T), isolated from a smear-ripened cheese.</title>
        <authorList>
            <consortium name="US DOE Joint Genome Institute (JGI-PGF)"/>
            <person name="Walter F."/>
            <person name="Albersmeier A."/>
            <person name="Kalinowski J."/>
            <person name="Ruckert C."/>
        </authorList>
    </citation>
    <scope>NUCLEOTIDE SEQUENCE</scope>
    <source>
        <strain evidence="15">NBRC 110023</strain>
    </source>
</reference>
<keyword evidence="9 13" id="KW-0418">Kinase</keyword>
<comment type="caution">
    <text evidence="15">The sequence shown here is derived from an EMBL/GenBank/DDBJ whole genome shotgun (WGS) entry which is preliminary data.</text>
</comment>
<proteinExistence type="inferred from homology"/>
<organism evidence="15 16">
    <name type="scientific">Agaribacter marinus</name>
    <dbReference type="NCBI Taxonomy" id="1431249"/>
    <lineage>
        <taxon>Bacteria</taxon>
        <taxon>Pseudomonadati</taxon>
        <taxon>Pseudomonadota</taxon>
        <taxon>Gammaproteobacteria</taxon>
        <taxon>Alteromonadales</taxon>
        <taxon>Alteromonadaceae</taxon>
        <taxon>Agaribacter</taxon>
    </lineage>
</organism>
<keyword evidence="16" id="KW-1185">Reference proteome</keyword>
<dbReference type="GO" id="GO:0005524">
    <property type="term" value="F:ATP binding"/>
    <property type="evidence" value="ECO:0007669"/>
    <property type="project" value="UniProtKB-UniRule"/>
</dbReference>
<evidence type="ECO:0000256" key="1">
    <source>
        <dbReference type="ARBA" id="ARBA00002274"/>
    </source>
</evidence>
<comment type="function">
    <text evidence="1 13">Transfers the gamma-phosphate of ATP to the 4'-position of a tetraacyldisaccharide 1-phosphate intermediate (termed DS-1-P) to form tetraacyldisaccharide 1,4'-bis-phosphate (lipid IVA).</text>
</comment>
<dbReference type="Pfam" id="PF02606">
    <property type="entry name" value="LpxK"/>
    <property type="match status" value="1"/>
</dbReference>
<dbReference type="InterPro" id="IPR027417">
    <property type="entry name" value="P-loop_NTPase"/>
</dbReference>
<keyword evidence="14" id="KW-0472">Membrane</keyword>
<evidence type="ECO:0000256" key="3">
    <source>
        <dbReference type="ARBA" id="ARBA00012071"/>
    </source>
</evidence>
<evidence type="ECO:0000256" key="2">
    <source>
        <dbReference type="ARBA" id="ARBA00004870"/>
    </source>
</evidence>
<evidence type="ECO:0000256" key="6">
    <source>
        <dbReference type="ARBA" id="ARBA00022556"/>
    </source>
</evidence>
<evidence type="ECO:0000256" key="5">
    <source>
        <dbReference type="ARBA" id="ARBA00022516"/>
    </source>
</evidence>
<evidence type="ECO:0000256" key="10">
    <source>
        <dbReference type="ARBA" id="ARBA00022840"/>
    </source>
</evidence>
<comment type="similarity">
    <text evidence="13">Belongs to the LpxK family.</text>
</comment>
<feature type="binding site" evidence="13">
    <location>
        <begin position="56"/>
        <end position="63"/>
    </location>
    <ligand>
        <name>ATP</name>
        <dbReference type="ChEBI" id="CHEBI:30616"/>
    </ligand>
</feature>
<dbReference type="EMBL" id="BSOT01000005">
    <property type="protein sequence ID" value="GLR70461.1"/>
    <property type="molecule type" value="Genomic_DNA"/>
</dbReference>
<dbReference type="PANTHER" id="PTHR42724:SF1">
    <property type="entry name" value="TETRAACYLDISACCHARIDE 4'-KINASE, MITOCHONDRIAL-RELATED"/>
    <property type="match status" value="1"/>
</dbReference>
<name>A0AA37SVF7_9ALTE</name>
<keyword evidence="14" id="KW-1133">Transmembrane helix</keyword>
<evidence type="ECO:0000256" key="4">
    <source>
        <dbReference type="ARBA" id="ARBA00016436"/>
    </source>
</evidence>
<protein>
    <recommendedName>
        <fullName evidence="4 13">Tetraacyldisaccharide 4'-kinase</fullName>
        <ecNumber evidence="3 13">2.7.1.130</ecNumber>
    </recommendedName>
    <alternativeName>
        <fullName evidence="12 13">Lipid A 4'-kinase</fullName>
    </alternativeName>
</protein>
<evidence type="ECO:0000256" key="13">
    <source>
        <dbReference type="HAMAP-Rule" id="MF_00409"/>
    </source>
</evidence>
<comment type="catalytic activity">
    <reaction evidence="13">
        <text>a lipid A disaccharide + ATP = a lipid IVA + ADP + H(+)</text>
        <dbReference type="Rhea" id="RHEA:67840"/>
        <dbReference type="ChEBI" id="CHEBI:15378"/>
        <dbReference type="ChEBI" id="CHEBI:30616"/>
        <dbReference type="ChEBI" id="CHEBI:176343"/>
        <dbReference type="ChEBI" id="CHEBI:176425"/>
        <dbReference type="ChEBI" id="CHEBI:456216"/>
        <dbReference type="EC" id="2.7.1.130"/>
    </reaction>
</comment>
<dbReference type="Proteomes" id="UP001156601">
    <property type="component" value="Unassembled WGS sequence"/>
</dbReference>
<evidence type="ECO:0000256" key="7">
    <source>
        <dbReference type="ARBA" id="ARBA00022679"/>
    </source>
</evidence>
<evidence type="ECO:0000313" key="15">
    <source>
        <dbReference type="EMBL" id="GLR70461.1"/>
    </source>
</evidence>
<keyword evidence="6 13" id="KW-0441">Lipid A biosynthesis</keyword>
<feature type="transmembrane region" description="Helical" evidence="14">
    <location>
        <begin position="12"/>
        <end position="30"/>
    </location>
</feature>
<evidence type="ECO:0000256" key="14">
    <source>
        <dbReference type="SAM" id="Phobius"/>
    </source>
</evidence>
<dbReference type="GO" id="GO:0009244">
    <property type="term" value="P:lipopolysaccharide core region biosynthetic process"/>
    <property type="evidence" value="ECO:0007669"/>
    <property type="project" value="TreeGrafter"/>
</dbReference>
<keyword evidence="5 13" id="KW-0444">Lipid biosynthesis</keyword>
<keyword evidence="14" id="KW-0812">Transmembrane</keyword>
<sequence>MSISQSLYKKPTWLWLLAPFSALFWAVQLFRRTAFTLNIFARYRSKLPVVIVGNITAGGNGKTPVVLALVEYYIAQGVTPAVLSRGYGGNQTSFPHLVSKECIASLVGDEPCLIRQRYDIPVVIDPDRARGAKFISSLTNAEVIICDDGLQHYPLERDMEICVMDERGIGNGYLLPMGPMRETSDRIDLVDYVLFNGKDYSTLSCLNNIDTDIASFSLAPNAWVNVSNEKELSIQEGIDYFAGKSLLAMAGIGDPQRYFTALTNMGLAINDTKAFADHKHFSKNDIPQNTLVLMTEKDAVKCKIFAHSDCWYLRVNADIPAAFYNALDEKMINLIGEKQHGV</sequence>
<keyword evidence="7 13" id="KW-0808">Transferase</keyword>
<comment type="pathway">
    <text evidence="2 13">Glycolipid biosynthesis; lipid IV(A) biosynthesis; lipid IV(A) from (3R)-3-hydroxytetradecanoyl-[acyl-carrier-protein] and UDP-N-acetyl-alpha-D-glucosamine: step 6/6.</text>
</comment>
<evidence type="ECO:0000256" key="8">
    <source>
        <dbReference type="ARBA" id="ARBA00022741"/>
    </source>
</evidence>
<dbReference type="InterPro" id="IPR003758">
    <property type="entry name" value="LpxK"/>
</dbReference>
<dbReference type="HAMAP" id="MF_00409">
    <property type="entry name" value="LpxK"/>
    <property type="match status" value="1"/>
</dbReference>
<keyword evidence="10 13" id="KW-0067">ATP-binding</keyword>
<dbReference type="PANTHER" id="PTHR42724">
    <property type="entry name" value="TETRAACYLDISACCHARIDE 4'-KINASE"/>
    <property type="match status" value="1"/>
</dbReference>
<evidence type="ECO:0000256" key="9">
    <source>
        <dbReference type="ARBA" id="ARBA00022777"/>
    </source>
</evidence>
<gene>
    <name evidence="13 15" type="primary">lpxK</name>
    <name evidence="15" type="ORF">GCM10007852_13690</name>
</gene>
<dbReference type="SUPFAM" id="SSF52540">
    <property type="entry name" value="P-loop containing nucleoside triphosphate hydrolases"/>
    <property type="match status" value="1"/>
</dbReference>
<dbReference type="EC" id="2.7.1.130" evidence="3 13"/>